<dbReference type="Pfam" id="PF05649">
    <property type="entry name" value="Peptidase_M13_N"/>
    <property type="match status" value="2"/>
</dbReference>
<dbReference type="OMA" id="ALHINSY"/>
<dbReference type="GO" id="GO:0004222">
    <property type="term" value="F:metalloendopeptidase activity"/>
    <property type="evidence" value="ECO:0000318"/>
    <property type="project" value="GO_Central"/>
</dbReference>
<feature type="transmembrane region" description="Helical" evidence="9">
    <location>
        <begin position="645"/>
        <end position="663"/>
    </location>
</feature>
<keyword evidence="13" id="KW-1185">Reference proteome</keyword>
<dbReference type="InterPro" id="IPR000718">
    <property type="entry name" value="Peptidase_M13"/>
</dbReference>
<evidence type="ECO:0000256" key="9">
    <source>
        <dbReference type="SAM" id="Phobius"/>
    </source>
</evidence>
<dbReference type="EMBL" id="KQ971343">
    <property type="protein sequence ID" value="KYB27400.1"/>
    <property type="molecule type" value="Genomic_DNA"/>
</dbReference>
<feature type="domain" description="Peptidase M13 C-terminal" evidence="10">
    <location>
        <begin position="1251"/>
        <end position="1455"/>
    </location>
</feature>
<name>A0A139WHC8_TRICA</name>
<comment type="subcellular location">
    <subcellularLocation>
        <location evidence="2">Cell membrane</location>
        <topology evidence="2">Single-pass type II membrane protein</topology>
    </subcellularLocation>
</comment>
<feature type="domain" description="Peptidase M13 N-terminal" evidence="11">
    <location>
        <begin position="802"/>
        <end position="1189"/>
    </location>
</feature>
<comment type="cofactor">
    <cofactor evidence="1">
        <name>Zn(2+)</name>
        <dbReference type="ChEBI" id="CHEBI:29105"/>
    </cofactor>
</comment>
<dbReference type="PRINTS" id="PR00786">
    <property type="entry name" value="NEPRILYSIN"/>
</dbReference>
<keyword evidence="9" id="KW-0472">Membrane</keyword>
<feature type="domain" description="Peptidase M13 C-terminal" evidence="10">
    <location>
        <begin position="503"/>
        <end position="708"/>
    </location>
</feature>
<dbReference type="CDD" id="cd08662">
    <property type="entry name" value="M13"/>
    <property type="match status" value="2"/>
</dbReference>
<dbReference type="PANTHER" id="PTHR11733">
    <property type="entry name" value="ZINC METALLOPROTEASE FAMILY M13 NEPRILYSIN-RELATED"/>
    <property type="match status" value="1"/>
</dbReference>
<keyword evidence="9" id="KW-1133">Transmembrane helix</keyword>
<keyword evidence="6" id="KW-0378">Hydrolase</keyword>
<gene>
    <name evidence="12" type="primary">AUGUSTUS-3.0.2_33234</name>
    <name evidence="12" type="ORF">TcasGA2_TC033234</name>
</gene>
<evidence type="ECO:0000313" key="12">
    <source>
        <dbReference type="EMBL" id="KYB27400.1"/>
    </source>
</evidence>
<dbReference type="Proteomes" id="UP000007266">
    <property type="component" value="Linkage group 5"/>
</dbReference>
<evidence type="ECO:0000256" key="3">
    <source>
        <dbReference type="ARBA" id="ARBA00007357"/>
    </source>
</evidence>
<dbReference type="InterPro" id="IPR042089">
    <property type="entry name" value="Peptidase_M13_dom_2"/>
</dbReference>
<proteinExistence type="inferred from homology"/>
<dbReference type="PROSITE" id="PS51885">
    <property type="entry name" value="NEPRILYSIN"/>
    <property type="match status" value="2"/>
</dbReference>
<dbReference type="eggNOG" id="KOG3624">
    <property type="taxonomic scope" value="Eukaryota"/>
</dbReference>
<comment type="similarity">
    <text evidence="3">Belongs to the peptidase M13 family.</text>
</comment>
<accession>A0A139WHC8</accession>
<keyword evidence="5" id="KW-0479">Metal-binding</keyword>
<evidence type="ECO:0000256" key="5">
    <source>
        <dbReference type="ARBA" id="ARBA00022723"/>
    </source>
</evidence>
<evidence type="ECO:0000259" key="11">
    <source>
        <dbReference type="Pfam" id="PF05649"/>
    </source>
</evidence>
<dbReference type="Pfam" id="PF01431">
    <property type="entry name" value="Peptidase_M13"/>
    <property type="match status" value="2"/>
</dbReference>
<dbReference type="InterPro" id="IPR018497">
    <property type="entry name" value="Peptidase_M13_C"/>
</dbReference>
<evidence type="ECO:0000256" key="8">
    <source>
        <dbReference type="ARBA" id="ARBA00023049"/>
    </source>
</evidence>
<feature type="transmembrane region" description="Helical" evidence="9">
    <location>
        <begin position="750"/>
        <end position="770"/>
    </location>
</feature>
<protein>
    <recommendedName>
        <fullName evidence="14">Membrane metallo-endopeptidase-like 1</fullName>
    </recommendedName>
</protein>
<keyword evidence="9" id="KW-0812">Transmembrane</keyword>
<dbReference type="GO" id="GO:0016485">
    <property type="term" value="P:protein processing"/>
    <property type="evidence" value="ECO:0000318"/>
    <property type="project" value="GO_Central"/>
</dbReference>
<dbReference type="SUPFAM" id="SSF55486">
    <property type="entry name" value="Metalloproteases ('zincins'), catalytic domain"/>
    <property type="match status" value="2"/>
</dbReference>
<dbReference type="GO" id="GO:0046872">
    <property type="term" value="F:metal ion binding"/>
    <property type="evidence" value="ECO:0007669"/>
    <property type="project" value="UniProtKB-KW"/>
</dbReference>
<reference evidence="12 13" key="2">
    <citation type="journal article" date="2010" name="Nucleic Acids Res.">
        <title>BeetleBase in 2010: revisions to provide comprehensive genomic information for Tribolium castaneum.</title>
        <authorList>
            <person name="Kim H.S."/>
            <person name="Murphy T."/>
            <person name="Xia J."/>
            <person name="Caragea D."/>
            <person name="Park Y."/>
            <person name="Beeman R.W."/>
            <person name="Lorenzen M.D."/>
            <person name="Butcher S."/>
            <person name="Manak J.R."/>
            <person name="Brown S.J."/>
        </authorList>
    </citation>
    <scope>GENOME REANNOTATION</scope>
    <source>
        <strain evidence="12 13">Georgia GA2</strain>
    </source>
</reference>
<dbReference type="InterPro" id="IPR008753">
    <property type="entry name" value="Peptidase_M13_N"/>
</dbReference>
<dbReference type="GO" id="GO:0005886">
    <property type="term" value="C:plasma membrane"/>
    <property type="evidence" value="ECO:0000318"/>
    <property type="project" value="GO_Central"/>
</dbReference>
<evidence type="ECO:0000256" key="7">
    <source>
        <dbReference type="ARBA" id="ARBA00022833"/>
    </source>
</evidence>
<sequence>MLWWKNRTRMEKWLLPILALLVVLIIIILAVFLKILADSQVCQTPECVRIAGKILASVDLTRNPCDDFEQFTCGNFLKNTHVPPNKDRISPIYMIDDKGNEQMRIVLEKPVEKSDTRPLKIVKSFYQTCLNASQNEIHVLDNFKKALKGIGGWPVLEGDNWKEETFNWTATIYEFIKLGMGHHFFFKFEVVRAKMSPSFGLSLSFAELKFFDSSSTSDYSNKANVQAYHDYMLKIAKAFGAEEAKASQQMRDVIDLDIAIKKLKERSVFDKTTTHTIRGLEKNFPTIPWLQYINTMLDSVTLMTYDSQIEVLYPQYLKGLEEIIKNTPKKTLANYMFWHGITKLVPLINKDLWNLYSTFWHGPESESLRWEQCVEQTRSQLYIPAQLLYARQFLKDGVKKSVDEIADYIRIQMIDNVQAADWLDEESRDGVIEKVKLMKVLTTHPLEFVSDEMVEKFYQNVTINPLDYLGSVQNVARNSRRITFSKLNNPGDDWVQPHAVFCNGIYDAGKNTIYISVCLLQDVYFDKNRPQYVNYGSMGALFGHELTHGFDDNGRMFNKDGDGLFVLRGAKTLAAYKEKAQCLIEQYSNITVPEVNLKLNGTKSLNENIADNGAARLAYLAYKKWVYEHYSEKPLPGLPYTPEQLFWISLATPFCEVATKAAFRSYSKSTYAPNRYRINVPIMNSGYFAKDFNCPLGSPMNPKRKCQLCKQVTNTRCAQTCSPCSKMPEPTLKIQNPPWWRRRSRTEKTLLIVTAVLTMLIIILLAVNLIRLNEGCHDICLTPGCVKTAAQVLEKVDLNANPCEDFYNFACGNFIKNTAIPDDKAMISSFSIVEDEVEDLMQSILKKPIAPTDTKPIVLAKTLYQACMNTREIEANSVIKFKQLMKKLGGWPVIEGPDWDENEFEWLATSYKFMKTGMTPDMLLNIVVEADISNSSRYALFLDQIDVKLDKIKRNGFNETVFQAFYEFMTKVAVVFGADEHTAAEEMRQVAEFIVTLARITVPAEERHNQSLENNPMTISELENRYSYVPWLEYINTMLKPYHKVTPNNTVVVKIPQYYDKLQDVLRNTPKRTLANYMFWSKIQEYVTYLNDELRNLELEVYKVAFGIDKRPPRVKECTQLCIRLYVASGALFVKNFFNEKAKQEVTEIVSNVRDEFIKALKTVDWMDDATKKQALEKAEAIHLHMAYPDELLDEKKLEKYYENLTLDSSDYLGCRLNISLFSDAVDYQELDKLLDKKDWRHHSYVALVQAFYDKNENSIEFLAGILRNVFFNETKPKYMNYGAIGHIVGHEITHGFDDVGRQYNTEGNLVNWWEPKTKEAFDSKARCIIDQYGNITEPEVGLNLNGGHTQGENIADNAGIKLAYLAYKEWVKRNGPEFVLPGLPFTPLQMFWISVGNTWCSVEKNEILKLTVLQEVHAPNRYRVNVPLMNSKYFIEDFQCGDNSKMNPKHKCHVW</sequence>
<dbReference type="InterPro" id="IPR024079">
    <property type="entry name" value="MetalloPept_cat_dom_sf"/>
</dbReference>
<keyword evidence="7" id="KW-0862">Zinc</keyword>
<evidence type="ECO:0008006" key="14">
    <source>
        <dbReference type="Google" id="ProtNLM"/>
    </source>
</evidence>
<dbReference type="Gene3D" id="3.40.390.10">
    <property type="entry name" value="Collagenase (Catalytic Domain)"/>
    <property type="match status" value="2"/>
</dbReference>
<evidence type="ECO:0000256" key="4">
    <source>
        <dbReference type="ARBA" id="ARBA00022670"/>
    </source>
</evidence>
<evidence type="ECO:0000256" key="1">
    <source>
        <dbReference type="ARBA" id="ARBA00001947"/>
    </source>
</evidence>
<evidence type="ECO:0000313" key="13">
    <source>
        <dbReference type="Proteomes" id="UP000007266"/>
    </source>
</evidence>
<reference evidence="12 13" key="1">
    <citation type="journal article" date="2008" name="Nature">
        <title>The genome of the model beetle and pest Tribolium castaneum.</title>
        <authorList>
            <consortium name="Tribolium Genome Sequencing Consortium"/>
            <person name="Richards S."/>
            <person name="Gibbs R.A."/>
            <person name="Weinstock G.M."/>
            <person name="Brown S.J."/>
            <person name="Denell R."/>
            <person name="Beeman R.W."/>
            <person name="Gibbs R."/>
            <person name="Beeman R.W."/>
            <person name="Brown S.J."/>
            <person name="Bucher G."/>
            <person name="Friedrich M."/>
            <person name="Grimmelikhuijzen C.J."/>
            <person name="Klingler M."/>
            <person name="Lorenzen M."/>
            <person name="Richards S."/>
            <person name="Roth S."/>
            <person name="Schroder R."/>
            <person name="Tautz D."/>
            <person name="Zdobnov E.M."/>
            <person name="Muzny D."/>
            <person name="Gibbs R.A."/>
            <person name="Weinstock G.M."/>
            <person name="Attaway T."/>
            <person name="Bell S."/>
            <person name="Buhay C.J."/>
            <person name="Chandrabose M.N."/>
            <person name="Chavez D."/>
            <person name="Clerk-Blankenburg K.P."/>
            <person name="Cree A."/>
            <person name="Dao M."/>
            <person name="Davis C."/>
            <person name="Chacko J."/>
            <person name="Dinh H."/>
            <person name="Dugan-Rocha S."/>
            <person name="Fowler G."/>
            <person name="Garner T.T."/>
            <person name="Garnes J."/>
            <person name="Gnirke A."/>
            <person name="Hawes A."/>
            <person name="Hernandez J."/>
            <person name="Hines S."/>
            <person name="Holder M."/>
            <person name="Hume J."/>
            <person name="Jhangiani S.N."/>
            <person name="Joshi V."/>
            <person name="Khan Z.M."/>
            <person name="Jackson L."/>
            <person name="Kovar C."/>
            <person name="Kowis A."/>
            <person name="Lee S."/>
            <person name="Lewis L.R."/>
            <person name="Margolis J."/>
            <person name="Morgan M."/>
            <person name="Nazareth L.V."/>
            <person name="Nguyen N."/>
            <person name="Okwuonu G."/>
            <person name="Parker D."/>
            <person name="Richards S."/>
            <person name="Ruiz S.J."/>
            <person name="Santibanez J."/>
            <person name="Savard J."/>
            <person name="Scherer S.E."/>
            <person name="Schneider B."/>
            <person name="Sodergren E."/>
            <person name="Tautz D."/>
            <person name="Vattahil S."/>
            <person name="Villasana D."/>
            <person name="White C.S."/>
            <person name="Wright R."/>
            <person name="Park Y."/>
            <person name="Beeman R.W."/>
            <person name="Lord J."/>
            <person name="Oppert B."/>
            <person name="Lorenzen M."/>
            <person name="Brown S."/>
            <person name="Wang L."/>
            <person name="Savard J."/>
            <person name="Tautz D."/>
            <person name="Richards S."/>
            <person name="Weinstock G."/>
            <person name="Gibbs R.A."/>
            <person name="Liu Y."/>
            <person name="Worley K."/>
            <person name="Weinstock G."/>
            <person name="Elsik C.G."/>
            <person name="Reese J.T."/>
            <person name="Elhaik E."/>
            <person name="Landan G."/>
            <person name="Graur D."/>
            <person name="Arensburger P."/>
            <person name="Atkinson P."/>
            <person name="Beeman R.W."/>
            <person name="Beidler J."/>
            <person name="Brown S.J."/>
            <person name="Demuth J.P."/>
            <person name="Drury D.W."/>
            <person name="Du Y.Z."/>
            <person name="Fujiwara H."/>
            <person name="Lorenzen M."/>
            <person name="Maselli V."/>
            <person name="Osanai M."/>
            <person name="Park Y."/>
            <person name="Robertson H.M."/>
            <person name="Tu Z."/>
            <person name="Wang J.J."/>
            <person name="Wang S."/>
            <person name="Richards S."/>
            <person name="Song H."/>
            <person name="Zhang L."/>
            <person name="Sodergren E."/>
            <person name="Werner D."/>
            <person name="Stanke M."/>
            <person name="Morgenstern B."/>
            <person name="Solovyev V."/>
            <person name="Kosarev P."/>
            <person name="Brown G."/>
            <person name="Chen H.C."/>
            <person name="Ermolaeva O."/>
            <person name="Hlavina W."/>
            <person name="Kapustin Y."/>
            <person name="Kiryutin B."/>
            <person name="Kitts P."/>
            <person name="Maglott D."/>
            <person name="Pruitt K."/>
            <person name="Sapojnikov V."/>
            <person name="Souvorov A."/>
            <person name="Mackey A.J."/>
            <person name="Waterhouse R.M."/>
            <person name="Wyder S."/>
            <person name="Zdobnov E.M."/>
            <person name="Zdobnov E.M."/>
            <person name="Wyder S."/>
            <person name="Kriventseva E.V."/>
            <person name="Kadowaki T."/>
            <person name="Bork P."/>
            <person name="Aranda M."/>
            <person name="Bao R."/>
            <person name="Beermann A."/>
            <person name="Berns N."/>
            <person name="Bolognesi R."/>
            <person name="Bonneton F."/>
            <person name="Bopp D."/>
            <person name="Brown S.J."/>
            <person name="Bucher G."/>
            <person name="Butts T."/>
            <person name="Chaumot A."/>
            <person name="Denell R.E."/>
            <person name="Ferrier D.E."/>
            <person name="Friedrich M."/>
            <person name="Gordon C.M."/>
            <person name="Jindra M."/>
            <person name="Klingler M."/>
            <person name="Lan Q."/>
            <person name="Lattorff H.M."/>
            <person name="Laudet V."/>
            <person name="von Levetsow C."/>
            <person name="Liu Z."/>
            <person name="Lutz R."/>
            <person name="Lynch J.A."/>
            <person name="da Fonseca R.N."/>
            <person name="Posnien N."/>
            <person name="Reuter R."/>
            <person name="Roth S."/>
            <person name="Savard J."/>
            <person name="Schinko J.B."/>
            <person name="Schmitt C."/>
            <person name="Schoppmeier M."/>
            <person name="Schroder R."/>
            <person name="Shippy T.D."/>
            <person name="Simonnet F."/>
            <person name="Marques-Souza H."/>
            <person name="Tautz D."/>
            <person name="Tomoyasu Y."/>
            <person name="Trauner J."/>
            <person name="Van der Zee M."/>
            <person name="Vervoort M."/>
            <person name="Wittkopp N."/>
            <person name="Wimmer E.A."/>
            <person name="Yang X."/>
            <person name="Jones A.K."/>
            <person name="Sattelle D.B."/>
            <person name="Ebert P.R."/>
            <person name="Nelson D."/>
            <person name="Scott J.G."/>
            <person name="Beeman R.W."/>
            <person name="Muthukrishnan S."/>
            <person name="Kramer K.J."/>
            <person name="Arakane Y."/>
            <person name="Beeman R.W."/>
            <person name="Zhu Q."/>
            <person name="Hogenkamp D."/>
            <person name="Dixit R."/>
            <person name="Oppert B."/>
            <person name="Jiang H."/>
            <person name="Zou Z."/>
            <person name="Marshall J."/>
            <person name="Elpidina E."/>
            <person name="Vinokurov K."/>
            <person name="Oppert C."/>
            <person name="Zou Z."/>
            <person name="Evans J."/>
            <person name="Lu Z."/>
            <person name="Zhao P."/>
            <person name="Sumathipala N."/>
            <person name="Altincicek B."/>
            <person name="Vilcinskas A."/>
            <person name="Williams M."/>
            <person name="Hultmark D."/>
            <person name="Hetru C."/>
            <person name="Jiang H."/>
            <person name="Grimmelikhuijzen C.J."/>
            <person name="Hauser F."/>
            <person name="Cazzamali G."/>
            <person name="Williamson M."/>
            <person name="Park Y."/>
            <person name="Li B."/>
            <person name="Tanaka Y."/>
            <person name="Predel R."/>
            <person name="Neupert S."/>
            <person name="Schachtner J."/>
            <person name="Verleyen P."/>
            <person name="Raible F."/>
            <person name="Bork P."/>
            <person name="Friedrich M."/>
            <person name="Walden K.K."/>
            <person name="Robertson H.M."/>
            <person name="Angeli S."/>
            <person name="Foret S."/>
            <person name="Bucher G."/>
            <person name="Schuetz S."/>
            <person name="Maleszka R."/>
            <person name="Wimmer E.A."/>
            <person name="Beeman R.W."/>
            <person name="Lorenzen M."/>
            <person name="Tomoyasu Y."/>
            <person name="Miller S.C."/>
            <person name="Grossmann D."/>
            <person name="Bucher G."/>
        </authorList>
    </citation>
    <scope>NUCLEOTIDE SEQUENCE [LARGE SCALE GENOMIC DNA]</scope>
    <source>
        <strain evidence="12 13">Georgia GA2</strain>
    </source>
</reference>
<evidence type="ECO:0000259" key="10">
    <source>
        <dbReference type="Pfam" id="PF01431"/>
    </source>
</evidence>
<organism evidence="12 13">
    <name type="scientific">Tribolium castaneum</name>
    <name type="common">Red flour beetle</name>
    <dbReference type="NCBI Taxonomy" id="7070"/>
    <lineage>
        <taxon>Eukaryota</taxon>
        <taxon>Metazoa</taxon>
        <taxon>Ecdysozoa</taxon>
        <taxon>Arthropoda</taxon>
        <taxon>Hexapoda</taxon>
        <taxon>Insecta</taxon>
        <taxon>Pterygota</taxon>
        <taxon>Neoptera</taxon>
        <taxon>Endopterygota</taxon>
        <taxon>Coleoptera</taxon>
        <taxon>Polyphaga</taxon>
        <taxon>Cucujiformia</taxon>
        <taxon>Tenebrionidae</taxon>
        <taxon>Tenebrionidae incertae sedis</taxon>
        <taxon>Tribolium</taxon>
    </lineage>
</organism>
<evidence type="ECO:0000256" key="6">
    <source>
        <dbReference type="ARBA" id="ARBA00022801"/>
    </source>
</evidence>
<dbReference type="Gene3D" id="1.10.1380.10">
    <property type="entry name" value="Neutral endopeptidase , domain2"/>
    <property type="match status" value="2"/>
</dbReference>
<dbReference type="STRING" id="7070.A0A139WHC8"/>
<keyword evidence="8" id="KW-0482">Metalloprotease</keyword>
<evidence type="ECO:0000256" key="2">
    <source>
        <dbReference type="ARBA" id="ARBA00004401"/>
    </source>
</evidence>
<feature type="domain" description="Peptidase M13 N-terminal" evidence="11">
    <location>
        <begin position="64"/>
        <end position="440"/>
    </location>
</feature>
<keyword evidence="4" id="KW-0645">Protease</keyword>
<dbReference type="InParanoid" id="A0A139WHC8"/>
<dbReference type="PANTHER" id="PTHR11733:SF224">
    <property type="entry name" value="NEPRILYSIN-2"/>
    <property type="match status" value="1"/>
</dbReference>